<dbReference type="PROSITE" id="PS00333">
    <property type="entry name" value="DNA_LIGASE_A2"/>
    <property type="match status" value="1"/>
</dbReference>
<dbReference type="GO" id="GO:0032807">
    <property type="term" value="C:DNA ligase IV complex"/>
    <property type="evidence" value="ECO:0007669"/>
    <property type="project" value="TreeGrafter"/>
</dbReference>
<evidence type="ECO:0000256" key="15">
    <source>
        <dbReference type="ARBA" id="ARBA00031942"/>
    </source>
</evidence>
<evidence type="ECO:0000256" key="4">
    <source>
        <dbReference type="ARBA" id="ARBA00022598"/>
    </source>
</evidence>
<dbReference type="InterPro" id="IPR012308">
    <property type="entry name" value="DNA_ligase_ATP-dep_N"/>
</dbReference>
<dbReference type="GO" id="GO:0006297">
    <property type="term" value="P:nucleotide-excision repair, DNA gap filling"/>
    <property type="evidence" value="ECO:0007669"/>
    <property type="project" value="TreeGrafter"/>
</dbReference>
<evidence type="ECO:0000259" key="16">
    <source>
        <dbReference type="PROSITE" id="PS50160"/>
    </source>
</evidence>
<dbReference type="PANTHER" id="PTHR45997">
    <property type="entry name" value="DNA LIGASE 4"/>
    <property type="match status" value="1"/>
</dbReference>
<dbReference type="SUPFAM" id="SSF52113">
    <property type="entry name" value="BRCT domain"/>
    <property type="match status" value="1"/>
</dbReference>
<evidence type="ECO:0000256" key="13">
    <source>
        <dbReference type="ARBA" id="ARBA00023242"/>
    </source>
</evidence>
<dbReference type="InterPro" id="IPR029710">
    <property type="entry name" value="LIG4"/>
</dbReference>
<organism evidence="18 19">
    <name type="scientific">Haemonchus contortus</name>
    <name type="common">Barber pole worm</name>
    <dbReference type="NCBI Taxonomy" id="6289"/>
    <lineage>
        <taxon>Eukaryota</taxon>
        <taxon>Metazoa</taxon>
        <taxon>Ecdysozoa</taxon>
        <taxon>Nematoda</taxon>
        <taxon>Chromadorea</taxon>
        <taxon>Rhabditida</taxon>
        <taxon>Rhabditina</taxon>
        <taxon>Rhabditomorpha</taxon>
        <taxon>Strongyloidea</taxon>
        <taxon>Trichostrongylidae</taxon>
        <taxon>Haemonchus</taxon>
    </lineage>
</organism>
<dbReference type="WBParaSite" id="HCON_00087840-00001">
    <property type="protein sequence ID" value="HCON_00087840-00001"/>
    <property type="gene ID" value="HCON_00087840"/>
</dbReference>
<dbReference type="GO" id="GO:0005524">
    <property type="term" value="F:ATP binding"/>
    <property type="evidence" value="ECO:0007669"/>
    <property type="project" value="UniProtKB-KW"/>
</dbReference>
<accession>A0A7I4YEX3</accession>
<dbReference type="CDD" id="cd07903">
    <property type="entry name" value="Adenylation_DNA_ligase_IV"/>
    <property type="match status" value="1"/>
</dbReference>
<dbReference type="Gene3D" id="3.40.50.10190">
    <property type="entry name" value="BRCT domain"/>
    <property type="match status" value="1"/>
</dbReference>
<evidence type="ECO:0000256" key="11">
    <source>
        <dbReference type="ARBA" id="ARBA00023172"/>
    </source>
</evidence>
<comment type="subcellular location">
    <subcellularLocation>
        <location evidence="2">Nucleus</location>
    </subcellularLocation>
</comment>
<dbReference type="PANTHER" id="PTHR45997:SF1">
    <property type="entry name" value="DNA LIGASE 4"/>
    <property type="match status" value="1"/>
</dbReference>
<keyword evidence="4" id="KW-0436">Ligase</keyword>
<dbReference type="SUPFAM" id="SSF50249">
    <property type="entry name" value="Nucleic acid-binding proteins"/>
    <property type="match status" value="1"/>
</dbReference>
<dbReference type="Pfam" id="PF00533">
    <property type="entry name" value="BRCT"/>
    <property type="match status" value="1"/>
</dbReference>
<evidence type="ECO:0000256" key="14">
    <source>
        <dbReference type="ARBA" id="ARBA00030676"/>
    </source>
</evidence>
<comment type="cofactor">
    <cofactor evidence="1">
        <name>Mg(2+)</name>
        <dbReference type="ChEBI" id="CHEBI:18420"/>
    </cofactor>
</comment>
<dbReference type="InterPro" id="IPR012310">
    <property type="entry name" value="DNA_ligase_ATP-dep_cent"/>
</dbReference>
<dbReference type="InterPro" id="IPR036599">
    <property type="entry name" value="DNA_ligase_N_sf"/>
</dbReference>
<dbReference type="GO" id="GO:0005958">
    <property type="term" value="C:DNA-dependent protein kinase-DNA ligase 4 complex"/>
    <property type="evidence" value="ECO:0007669"/>
    <property type="project" value="TreeGrafter"/>
</dbReference>
<dbReference type="InterPro" id="IPR012340">
    <property type="entry name" value="NA-bd_OB-fold"/>
</dbReference>
<keyword evidence="7" id="KW-0547">Nucleotide-binding</keyword>
<proteinExistence type="inferred from homology"/>
<dbReference type="PROSITE" id="PS50160">
    <property type="entry name" value="DNA_LIGASE_A3"/>
    <property type="match status" value="1"/>
</dbReference>
<dbReference type="GO" id="GO:0003677">
    <property type="term" value="F:DNA binding"/>
    <property type="evidence" value="ECO:0007669"/>
    <property type="project" value="InterPro"/>
</dbReference>
<dbReference type="OMA" id="IFNCELM"/>
<dbReference type="GO" id="GO:0003910">
    <property type="term" value="F:DNA ligase (ATP) activity"/>
    <property type="evidence" value="ECO:0007669"/>
    <property type="project" value="InterPro"/>
</dbReference>
<dbReference type="GO" id="GO:0006310">
    <property type="term" value="P:DNA recombination"/>
    <property type="evidence" value="ECO:0007669"/>
    <property type="project" value="UniProtKB-KW"/>
</dbReference>
<evidence type="ECO:0000256" key="2">
    <source>
        <dbReference type="ARBA" id="ARBA00004123"/>
    </source>
</evidence>
<dbReference type="OrthoDB" id="206088at2759"/>
<keyword evidence="6" id="KW-0677">Repeat</keyword>
<dbReference type="PROSITE" id="PS50172">
    <property type="entry name" value="BRCT"/>
    <property type="match status" value="1"/>
</dbReference>
<feature type="domain" description="ATP-dependent DNA ligase family profile" evidence="16">
    <location>
        <begin position="337"/>
        <end position="462"/>
    </location>
</feature>
<keyword evidence="11" id="KW-0233">DNA recombination</keyword>
<evidence type="ECO:0000256" key="10">
    <source>
        <dbReference type="ARBA" id="ARBA00022842"/>
    </source>
</evidence>
<dbReference type="Proteomes" id="UP000025227">
    <property type="component" value="Unplaced"/>
</dbReference>
<keyword evidence="10" id="KW-0460">Magnesium</keyword>
<keyword evidence="5" id="KW-0479">Metal-binding</keyword>
<evidence type="ECO:0000256" key="3">
    <source>
        <dbReference type="ARBA" id="ARBA00007572"/>
    </source>
</evidence>
<dbReference type="Gene3D" id="1.10.3260.10">
    <property type="entry name" value="DNA ligase, ATP-dependent, N-terminal domain"/>
    <property type="match status" value="1"/>
</dbReference>
<evidence type="ECO:0000256" key="7">
    <source>
        <dbReference type="ARBA" id="ARBA00022741"/>
    </source>
</evidence>
<evidence type="ECO:0000256" key="1">
    <source>
        <dbReference type="ARBA" id="ARBA00001946"/>
    </source>
</evidence>
<evidence type="ECO:0000256" key="12">
    <source>
        <dbReference type="ARBA" id="ARBA00023204"/>
    </source>
</evidence>
<keyword evidence="18" id="KW-1185">Reference proteome</keyword>
<protein>
    <recommendedName>
        <fullName evidence="15">DNA ligase IV</fullName>
    </recommendedName>
    <alternativeName>
        <fullName evidence="14">Polydeoxyribonucleotide synthase [ATP] 4</fullName>
    </alternativeName>
</protein>
<dbReference type="Gene3D" id="3.30.470.30">
    <property type="entry name" value="DNA ligase/mRNA capping enzyme"/>
    <property type="match status" value="1"/>
</dbReference>
<dbReference type="Gene3D" id="2.40.50.140">
    <property type="entry name" value="Nucleic acid-binding proteins"/>
    <property type="match status" value="1"/>
</dbReference>
<keyword evidence="12" id="KW-0234">DNA repair</keyword>
<keyword evidence="8" id="KW-0227">DNA damage</keyword>
<dbReference type="Pfam" id="PF04675">
    <property type="entry name" value="DNA_ligase_A_N"/>
    <property type="match status" value="1"/>
</dbReference>
<dbReference type="GO" id="GO:0046872">
    <property type="term" value="F:metal ion binding"/>
    <property type="evidence" value="ECO:0007669"/>
    <property type="project" value="UniProtKB-KW"/>
</dbReference>
<dbReference type="GO" id="GO:0006303">
    <property type="term" value="P:double-strand break repair via nonhomologous end joining"/>
    <property type="evidence" value="ECO:0007669"/>
    <property type="project" value="TreeGrafter"/>
</dbReference>
<evidence type="ECO:0000256" key="8">
    <source>
        <dbReference type="ARBA" id="ARBA00022763"/>
    </source>
</evidence>
<dbReference type="InterPro" id="IPR001357">
    <property type="entry name" value="BRCT_dom"/>
</dbReference>
<keyword evidence="13" id="KW-0539">Nucleus</keyword>
<dbReference type="AlphaFoldDB" id="A0A7I4YEX3"/>
<dbReference type="InterPro" id="IPR036420">
    <property type="entry name" value="BRCT_dom_sf"/>
</dbReference>
<dbReference type="SUPFAM" id="SSF56091">
    <property type="entry name" value="DNA ligase/mRNA capping enzyme, catalytic domain"/>
    <property type="match status" value="1"/>
</dbReference>
<evidence type="ECO:0000256" key="6">
    <source>
        <dbReference type="ARBA" id="ARBA00022737"/>
    </source>
</evidence>
<evidence type="ECO:0000256" key="5">
    <source>
        <dbReference type="ARBA" id="ARBA00022723"/>
    </source>
</evidence>
<dbReference type="InterPro" id="IPR044125">
    <property type="entry name" value="Adenylation_DNA_ligase_IV"/>
</dbReference>
<comment type="similarity">
    <text evidence="3">Belongs to the ATP-dependent DNA ligase family.</text>
</comment>
<reference evidence="19" key="1">
    <citation type="submission" date="2020-12" db="UniProtKB">
        <authorList>
            <consortium name="WormBaseParasite"/>
        </authorList>
    </citation>
    <scope>IDENTIFICATION</scope>
    <source>
        <strain evidence="19">MHco3</strain>
    </source>
</reference>
<dbReference type="Pfam" id="PF01068">
    <property type="entry name" value="DNA_ligase_A_M"/>
    <property type="match status" value="1"/>
</dbReference>
<evidence type="ECO:0000313" key="19">
    <source>
        <dbReference type="WBParaSite" id="HCON_00087840-00001"/>
    </source>
</evidence>
<evidence type="ECO:0000313" key="18">
    <source>
        <dbReference type="Proteomes" id="UP000025227"/>
    </source>
</evidence>
<evidence type="ECO:0000259" key="17">
    <source>
        <dbReference type="PROSITE" id="PS50172"/>
    </source>
</evidence>
<keyword evidence="9" id="KW-0067">ATP-binding</keyword>
<dbReference type="InterPro" id="IPR016059">
    <property type="entry name" value="DNA_ligase_ATP-dep_CS"/>
</dbReference>
<evidence type="ECO:0000256" key="9">
    <source>
        <dbReference type="ARBA" id="ARBA00022840"/>
    </source>
</evidence>
<sequence>MLIESVKFTDLCVLLSKLRDAKGTNAPAIRKKTFEKFLENCRGKCGNGEDVETAIHPILRLILSTKDSRSLNIKEKKLVDRVCKALAVSSSDIPKANVPNATRVCEVLASEVASRIAPDDFEHLSIAEINERLDRMSDISGSNDLQYLFKNCSQDELFWLFNIMIKNVESTIGVATNVILSWLGPEAVNRWNAARDLSEVAAPSASAESPLGANFRPMLLARLPKEGWWEVIKENSGEEFFVETKYDGEHVLMHKISRDQYKWYTRNGKDFTKDYGGSSSLTDLVSGRIHPLFRSSVNDCILDCELMLWDKRLKKLCRRQFKSQNSEHRSHSFRHIDPSDNVQLAVVVFDMLYLNGKSIMNAPLHQRLRALDAGLLKDNHGHIDTISIAPRKTVSTKEEVETLFSQALGAGEEGIVVKRKDVTYQPGTRMTKNGWFKLKAYLGDNELDVAVVAIMPEKGKDGQIAYQLAVRDGDIYRTITTCSAGLSRVDRDYIYNLASSADGPLLKEAPPELRGWNIDGKGGFIRKEHWLVVEMTAAGVRDGKFIDPVMRRIRHDKDIDEVDTMTTFLDYEQTLSMSKLSSKSPAKEKKRKVTKRMMAEASAVPEVEAKYVRHESPLVGHTVCVLYGTDERLRKRLMEILKKFGANVVANPVDGMSLVVATTDKHLKTRTQIEAGKATVVRGKWVLRCEEQGEVLPWTAEEVLNVVEDGFTIQ</sequence>
<feature type="domain" description="BRCT" evidence="17">
    <location>
        <begin position="613"/>
        <end position="703"/>
    </location>
</feature>
<name>A0A7I4YEX3_HAECO</name>